<dbReference type="AlphaFoldDB" id="A0A9W6CQL6"/>
<protein>
    <submittedName>
        <fullName evidence="3">Non-heme chloroperoxidase</fullName>
        <ecNumber evidence="4">1.11.1.10</ecNumber>
    </submittedName>
</protein>
<dbReference type="Pfam" id="PF00561">
    <property type="entry name" value="Abhydrolase_1"/>
    <property type="match status" value="1"/>
</dbReference>
<dbReference type="GO" id="GO:0016691">
    <property type="term" value="F:chloride peroxidase activity"/>
    <property type="evidence" value="ECO:0007669"/>
    <property type="project" value="UniProtKB-EC"/>
</dbReference>
<dbReference type="PRINTS" id="PR00111">
    <property type="entry name" value="ABHYDROLASE"/>
</dbReference>
<evidence type="ECO:0000313" key="4">
    <source>
        <dbReference type="EMBL" id="MDR6335896.1"/>
    </source>
</evidence>
<evidence type="ECO:0000259" key="2">
    <source>
        <dbReference type="Pfam" id="PF00561"/>
    </source>
</evidence>
<evidence type="ECO:0000313" key="6">
    <source>
        <dbReference type="Proteomes" id="UP001245370"/>
    </source>
</evidence>
<dbReference type="PANTHER" id="PTHR43433">
    <property type="entry name" value="HYDROLASE, ALPHA/BETA FOLD FAMILY PROTEIN"/>
    <property type="match status" value="1"/>
</dbReference>
<reference evidence="4 6" key="2">
    <citation type="submission" date="2023-07" db="EMBL/GenBank/DDBJ databases">
        <title>Genomic Encyclopedia of Type Strains, Phase IV (KMG-IV): sequencing the most valuable type-strain genomes for metagenomic binning, comparative biology and taxonomic classification.</title>
        <authorList>
            <person name="Goeker M."/>
        </authorList>
    </citation>
    <scope>NUCLEOTIDE SEQUENCE [LARGE SCALE GENOMIC DNA]</scope>
    <source>
        <strain evidence="4 6">DSM 338</strain>
    </source>
</reference>
<dbReference type="Proteomes" id="UP001144397">
    <property type="component" value="Unassembled WGS sequence"/>
</dbReference>
<organism evidence="3 5">
    <name type="scientific">Xanthobacter flavus</name>
    <dbReference type="NCBI Taxonomy" id="281"/>
    <lineage>
        <taxon>Bacteria</taxon>
        <taxon>Pseudomonadati</taxon>
        <taxon>Pseudomonadota</taxon>
        <taxon>Alphaproteobacteria</taxon>
        <taxon>Hyphomicrobiales</taxon>
        <taxon>Xanthobacteraceae</taxon>
        <taxon>Xanthobacter</taxon>
    </lineage>
</organism>
<dbReference type="Gene3D" id="3.40.50.1820">
    <property type="entry name" value="alpha/beta hydrolase"/>
    <property type="match status" value="1"/>
</dbReference>
<dbReference type="EMBL" id="JAVDPY010000009">
    <property type="protein sequence ID" value="MDR6335896.1"/>
    <property type="molecule type" value="Genomic_DNA"/>
</dbReference>
<proteinExistence type="inferred from homology"/>
<dbReference type="InterPro" id="IPR000073">
    <property type="entry name" value="AB_hydrolase_1"/>
</dbReference>
<keyword evidence="4" id="KW-0575">Peroxidase</keyword>
<dbReference type="InterPro" id="IPR006311">
    <property type="entry name" value="TAT_signal"/>
</dbReference>
<keyword evidence="4" id="KW-0560">Oxidoreductase</keyword>
<feature type="domain" description="AB hydrolase-1" evidence="2">
    <location>
        <begin position="85"/>
        <end position="320"/>
    </location>
</feature>
<accession>A0A9W6CQL6</accession>
<dbReference type="InterPro" id="IPR050471">
    <property type="entry name" value="AB_hydrolase"/>
</dbReference>
<dbReference type="InterPro" id="IPR029058">
    <property type="entry name" value="AB_hydrolase_fold"/>
</dbReference>
<evidence type="ECO:0000256" key="1">
    <source>
        <dbReference type="ARBA" id="ARBA00038128"/>
    </source>
</evidence>
<keyword evidence="6" id="KW-1185">Reference proteome</keyword>
<comment type="similarity">
    <text evidence="1">Belongs to the AB hydrolase superfamily. Bacterial non-heme haloperoxidase / perhydrolase family.</text>
</comment>
<dbReference type="EMBL" id="BSDO01000007">
    <property type="protein sequence ID" value="GLI24387.1"/>
    <property type="molecule type" value="Genomic_DNA"/>
</dbReference>
<comment type="caution">
    <text evidence="3">The sequence shown here is derived from an EMBL/GenBank/DDBJ whole genome shotgun (WGS) entry which is preliminary data.</text>
</comment>
<dbReference type="EC" id="1.11.1.10" evidence="4"/>
<gene>
    <name evidence="3" type="primary">cpo</name>
    <name evidence="4" type="ORF">GGQ86_004394</name>
    <name evidence="3" type="ORF">XFLAVUS301_40610</name>
</gene>
<dbReference type="FunFam" id="3.40.50.1820:FF:000205">
    <property type="entry name" value="Non-haem bromoperoxidase BPO-A2"/>
    <property type="match status" value="1"/>
</dbReference>
<dbReference type="Proteomes" id="UP001245370">
    <property type="component" value="Unassembled WGS sequence"/>
</dbReference>
<evidence type="ECO:0000313" key="3">
    <source>
        <dbReference type="EMBL" id="GLI24387.1"/>
    </source>
</evidence>
<dbReference type="PROSITE" id="PS51318">
    <property type="entry name" value="TAT"/>
    <property type="match status" value="1"/>
</dbReference>
<dbReference type="SUPFAM" id="SSF53474">
    <property type="entry name" value="alpha/beta-Hydrolases"/>
    <property type="match status" value="1"/>
</dbReference>
<sequence>MTESDAPGGARLPEQFPLVSRRTVLGGGATAALAAALGLDFPAAAFAASNPSVSTPHGVQPMPSVTTKDGVEIFYKDWGPKTAQPIVFHHGWPLSSDDWDAQLLFFVNNGYRVVAHDRRGHGRSTQVSDGHDMDHYAADAAAVMDHLDLKNAVHIGHSTGGGEALHYTVKHGKARVAKLVLIGAVPPIMLKTESNPGGLPMEVFDGFRKALAANRAQFFLDVPTGPFYGFNRPGAQVSQGAIWNWWRQGMTGGAKAHYDGIKAFSETDFTADLKACEVPTLVMHGDDDQIVPIADSALLSAKLLKHGTLKVYPGYPHGMCTTHADVINADLLAFIKA</sequence>
<name>A0A9W6CQL6_XANFL</name>
<dbReference type="PANTHER" id="PTHR43433:SF3">
    <property type="entry name" value="NON-HEME CHLOROPEROXIDASE"/>
    <property type="match status" value="1"/>
</dbReference>
<evidence type="ECO:0000313" key="5">
    <source>
        <dbReference type="Proteomes" id="UP001144397"/>
    </source>
</evidence>
<reference evidence="3" key="1">
    <citation type="submission" date="2022-12" db="EMBL/GenBank/DDBJ databases">
        <title>Reference genome sequencing for broad-spectrum identification of bacterial and archaeal isolates by mass spectrometry.</title>
        <authorList>
            <person name="Sekiguchi Y."/>
            <person name="Tourlousse D.M."/>
        </authorList>
    </citation>
    <scope>NUCLEOTIDE SEQUENCE</scope>
    <source>
        <strain evidence="3">301</strain>
    </source>
</reference>